<dbReference type="SMART" id="SM00278">
    <property type="entry name" value="HhH1"/>
    <property type="match status" value="2"/>
</dbReference>
<dbReference type="Gene3D" id="1.10.150.320">
    <property type="entry name" value="Photosystem II 12 kDa extrinsic protein"/>
    <property type="match status" value="1"/>
</dbReference>
<feature type="compositionally biased region" description="Low complexity" evidence="1">
    <location>
        <begin position="21"/>
        <end position="44"/>
    </location>
</feature>
<dbReference type="InterPro" id="IPR051675">
    <property type="entry name" value="Endo/Exo/Phosphatase_dom_1"/>
</dbReference>
<dbReference type="GO" id="GO:0015628">
    <property type="term" value="P:protein secretion by the type II secretion system"/>
    <property type="evidence" value="ECO:0007669"/>
    <property type="project" value="TreeGrafter"/>
</dbReference>
<feature type="compositionally biased region" description="Low complexity" evidence="1">
    <location>
        <begin position="100"/>
        <end position="109"/>
    </location>
</feature>
<proteinExistence type="predicted"/>
<feature type="compositionally biased region" description="Gly residues" evidence="1">
    <location>
        <begin position="110"/>
        <end position="133"/>
    </location>
</feature>
<comment type="caution">
    <text evidence="3">The sequence shown here is derived from an EMBL/GenBank/DDBJ whole genome shotgun (WGS) entry which is preliminary data.</text>
</comment>
<name>A0A3A4AHQ2_9ACTN</name>
<dbReference type="InterPro" id="IPR010994">
    <property type="entry name" value="RuvA_2-like"/>
</dbReference>
<dbReference type="GO" id="GO:0015627">
    <property type="term" value="C:type II protein secretion system complex"/>
    <property type="evidence" value="ECO:0007669"/>
    <property type="project" value="TreeGrafter"/>
</dbReference>
<dbReference type="InterPro" id="IPR019554">
    <property type="entry name" value="Soluble_ligand-bd"/>
</dbReference>
<feature type="region of interest" description="Disordered" evidence="1">
    <location>
        <begin position="1"/>
        <end position="169"/>
    </location>
</feature>
<dbReference type="GO" id="GO:0003677">
    <property type="term" value="F:DNA binding"/>
    <property type="evidence" value="ECO:0007669"/>
    <property type="project" value="UniProtKB-KW"/>
</dbReference>
<protein>
    <submittedName>
        <fullName evidence="3">ComEA family DNA-binding protein</fullName>
    </submittedName>
</protein>
<dbReference type="GO" id="GO:0006281">
    <property type="term" value="P:DNA repair"/>
    <property type="evidence" value="ECO:0007669"/>
    <property type="project" value="InterPro"/>
</dbReference>
<dbReference type="AlphaFoldDB" id="A0A3A4AHQ2"/>
<keyword evidence="4" id="KW-1185">Reference proteome</keyword>
<dbReference type="PANTHER" id="PTHR21180">
    <property type="entry name" value="ENDONUCLEASE/EXONUCLEASE/PHOSPHATASE FAMILY DOMAIN-CONTAINING PROTEIN 1"/>
    <property type="match status" value="1"/>
</dbReference>
<feature type="compositionally biased region" description="Gly residues" evidence="1">
    <location>
        <begin position="142"/>
        <end position="164"/>
    </location>
</feature>
<sequence length="388" mass="37940">MIGGPPAAPRQPGEEFPGPAPASAAAPIRPADLASARDAASLAMRAEHDEDPARSPAESGDAPWSRGGEGDAAWERGGGVAREHGGGAGLPQGRGGSGGASREPAAGDGAAPGRGVVGAGGGGAVWFRGGDGARGPWEDEGGGWGGSAAGAGGEGDRVGGGVAGEGPPAGMVRSGPVEPGGRFSMSLFDPGGGGVRVLVVIGALAALAGGGYAWLSRPSAEPVPVAVTTPAATPAPSPAPPPTATGVVTVHVAGKVRRPGVVRLPLGSRVTDAVTAAGGPRANVRVDALNLARRLVDGEQIVVGAKTQPPQAAAPPSAGGPGAPSELVDLNTATAGQLEELQGVGEVLAGRIIEYRDRHGGFRTVDQLRDVTGIGPSKFADLKDKVRV</sequence>
<dbReference type="SUPFAM" id="SSF47781">
    <property type="entry name" value="RuvA domain 2-like"/>
    <property type="match status" value="1"/>
</dbReference>
<organism evidence="3 4">
    <name type="scientific">Bailinhaonella thermotolerans</name>
    <dbReference type="NCBI Taxonomy" id="1070861"/>
    <lineage>
        <taxon>Bacteria</taxon>
        <taxon>Bacillati</taxon>
        <taxon>Actinomycetota</taxon>
        <taxon>Actinomycetes</taxon>
        <taxon>Streptosporangiales</taxon>
        <taxon>Streptosporangiaceae</taxon>
        <taxon>Bailinhaonella</taxon>
    </lineage>
</organism>
<feature type="domain" description="Helix-hairpin-helix DNA-binding motif class 1" evidence="2">
    <location>
        <begin position="366"/>
        <end position="385"/>
    </location>
</feature>
<evidence type="ECO:0000259" key="2">
    <source>
        <dbReference type="SMART" id="SM00278"/>
    </source>
</evidence>
<gene>
    <name evidence="3" type="ORF">D5H75_26280</name>
</gene>
<dbReference type="Pfam" id="PF10531">
    <property type="entry name" value="SLBB"/>
    <property type="match status" value="1"/>
</dbReference>
<dbReference type="EMBL" id="QZEY01000012">
    <property type="protein sequence ID" value="RJL26494.1"/>
    <property type="molecule type" value="Genomic_DNA"/>
</dbReference>
<dbReference type="Pfam" id="PF12836">
    <property type="entry name" value="HHH_3"/>
    <property type="match status" value="1"/>
</dbReference>
<evidence type="ECO:0000256" key="1">
    <source>
        <dbReference type="SAM" id="MobiDB-lite"/>
    </source>
</evidence>
<dbReference type="InterPro" id="IPR003583">
    <property type="entry name" value="Hlx-hairpin-Hlx_DNA-bd_motif"/>
</dbReference>
<feature type="compositionally biased region" description="Gly residues" evidence="1">
    <location>
        <begin position="76"/>
        <end position="99"/>
    </location>
</feature>
<feature type="domain" description="Helix-hairpin-helix DNA-binding motif class 1" evidence="2">
    <location>
        <begin position="336"/>
        <end position="355"/>
    </location>
</feature>
<feature type="compositionally biased region" description="Low complexity" evidence="1">
    <location>
        <begin position="308"/>
        <end position="317"/>
    </location>
</feature>
<evidence type="ECO:0000313" key="3">
    <source>
        <dbReference type="EMBL" id="RJL26494.1"/>
    </source>
</evidence>
<dbReference type="Gene3D" id="3.10.560.10">
    <property type="entry name" value="Outer membrane lipoprotein wza domain like"/>
    <property type="match status" value="1"/>
</dbReference>
<evidence type="ECO:0000313" key="4">
    <source>
        <dbReference type="Proteomes" id="UP000265768"/>
    </source>
</evidence>
<reference evidence="3 4" key="1">
    <citation type="submission" date="2018-09" db="EMBL/GenBank/DDBJ databases">
        <title>YIM 75507 draft genome.</title>
        <authorList>
            <person name="Tang S."/>
            <person name="Feng Y."/>
        </authorList>
    </citation>
    <scope>NUCLEOTIDE SEQUENCE [LARGE SCALE GENOMIC DNA]</scope>
    <source>
        <strain evidence="3 4">YIM 75507</strain>
    </source>
</reference>
<feature type="region of interest" description="Disordered" evidence="1">
    <location>
        <begin position="306"/>
        <end position="325"/>
    </location>
</feature>
<keyword evidence="3" id="KW-0238">DNA-binding</keyword>
<dbReference type="PANTHER" id="PTHR21180:SF32">
    <property type="entry name" value="ENDONUCLEASE_EXONUCLEASE_PHOSPHATASE FAMILY DOMAIN-CONTAINING PROTEIN 1"/>
    <property type="match status" value="1"/>
</dbReference>
<accession>A0A3A4AHQ2</accession>
<dbReference type="Proteomes" id="UP000265768">
    <property type="component" value="Unassembled WGS sequence"/>
</dbReference>